<dbReference type="OMA" id="CKLRITL"/>
<dbReference type="VEuPathDB" id="MicrosporidiaDB:NEQG_01230"/>
<evidence type="ECO:0000313" key="2">
    <source>
        <dbReference type="Proteomes" id="UP000002872"/>
    </source>
</evidence>
<organism evidence="1 2">
    <name type="scientific">Nematocida parisii (strain ERTm3)</name>
    <name type="common">Nematode killer fungus</name>
    <dbReference type="NCBI Taxonomy" id="935791"/>
    <lineage>
        <taxon>Eukaryota</taxon>
        <taxon>Fungi</taxon>
        <taxon>Fungi incertae sedis</taxon>
        <taxon>Microsporidia</taxon>
        <taxon>Nematocida</taxon>
    </lineage>
</organism>
<evidence type="ECO:0000313" key="1">
    <source>
        <dbReference type="EMBL" id="EIJ88540.1"/>
    </source>
</evidence>
<dbReference type="AlphaFoldDB" id="I3EH43"/>
<accession>I3EH43</accession>
<reference evidence="1" key="1">
    <citation type="submission" date="2011-01" db="EMBL/GenBank/DDBJ databases">
        <title>The Genome Sequence of Nematocida parisii strain ERTm3.</title>
        <authorList>
            <consortium name="The Broad Institute Genome Sequencing Platform"/>
            <consortium name="The Broad Institute Genome Sequencing Center for Infectious Disease"/>
            <person name="Cuomo C."/>
            <person name="Troemel E."/>
            <person name="Young S.K."/>
            <person name="Zeng Q."/>
            <person name="Gargeya S."/>
            <person name="Fitzgerald M."/>
            <person name="Haas B."/>
            <person name="Abouelleil A."/>
            <person name="Alvarado L."/>
            <person name="Arachchi H.M."/>
            <person name="Berlin A."/>
            <person name="Chapman S.B."/>
            <person name="Gearin G."/>
            <person name="Goldberg J."/>
            <person name="Griggs A."/>
            <person name="Gujja S."/>
            <person name="Hansen M."/>
            <person name="Heiman D."/>
            <person name="Howarth C."/>
            <person name="Larimer J."/>
            <person name="Lui A."/>
            <person name="MacDonald P.J.P."/>
            <person name="McCowen C."/>
            <person name="Montmayeur A."/>
            <person name="Murphy C."/>
            <person name="Neiman D."/>
            <person name="Pearson M."/>
            <person name="Priest M."/>
            <person name="Roberts A."/>
            <person name="Saif S."/>
            <person name="Shea T."/>
            <person name="Sisk P."/>
            <person name="Stolte C."/>
            <person name="Sykes S."/>
            <person name="Wortman J."/>
            <person name="Nusbaum C."/>
            <person name="Birren B."/>
        </authorList>
    </citation>
    <scope>NUCLEOTIDE SEQUENCE</scope>
    <source>
        <strain evidence="1">ERTm3</strain>
    </source>
</reference>
<dbReference type="OrthoDB" id="2186221at2759"/>
<name>I3EH43_NEMP3</name>
<dbReference type="InParanoid" id="I3EH43"/>
<protein>
    <submittedName>
        <fullName evidence="1">Uncharacterized protein</fullName>
    </submittedName>
</protein>
<proteinExistence type="predicted"/>
<sequence length="295" mass="33539">MSADDTVSSSTKEYACVIMTVGHFSLGLFSIVDSAIEHYNTELARTGCKLRITLANQLGEWRHLYSLLFFMYEKGPALFKIHKEKGRQYIIGSPMNIKRLINELAYAESSDIDTNTSEDNYLLNLSTLAVLNHMGSSIELRQEAARLIAEYICTNLTVPFDRFFIQASINKERELAEELAMQCKLVIDRKVGEYFGVDSFLGWSKDKVTEVMIERLNNLYNEYTNIKLEYVPRIDVKTKRSILKQLSTSSEVNSVIKAIKAVFHDLIDGCNDYSFVTTCLINNLPPSIIHMGTNQ</sequence>
<gene>
    <name evidence="1" type="ORF">NEQG_01230</name>
</gene>
<dbReference type="HOGENOM" id="CLU_937177_0_0_1"/>
<dbReference type="Proteomes" id="UP000002872">
    <property type="component" value="Unassembled WGS sequence"/>
</dbReference>
<keyword evidence="2" id="KW-1185">Reference proteome</keyword>
<dbReference type="EMBL" id="GL870878">
    <property type="protein sequence ID" value="EIJ88540.1"/>
    <property type="molecule type" value="Genomic_DNA"/>
</dbReference>